<evidence type="ECO:0000313" key="3">
    <source>
        <dbReference type="EMBL" id="VDI10108.1"/>
    </source>
</evidence>
<organism evidence="3 4">
    <name type="scientific">Mytilus galloprovincialis</name>
    <name type="common">Mediterranean mussel</name>
    <dbReference type="NCBI Taxonomy" id="29158"/>
    <lineage>
        <taxon>Eukaryota</taxon>
        <taxon>Metazoa</taxon>
        <taxon>Spiralia</taxon>
        <taxon>Lophotrochozoa</taxon>
        <taxon>Mollusca</taxon>
        <taxon>Bivalvia</taxon>
        <taxon>Autobranchia</taxon>
        <taxon>Pteriomorphia</taxon>
        <taxon>Mytilida</taxon>
        <taxon>Mytiloidea</taxon>
        <taxon>Mytilidae</taxon>
        <taxon>Mytilinae</taxon>
        <taxon>Mytilus</taxon>
    </lineage>
</organism>
<comment type="caution">
    <text evidence="3">The sequence shown here is derived from an EMBL/GenBank/DDBJ whole genome shotgun (WGS) entry which is preliminary data.</text>
</comment>
<name>A0A8B6CW24_MYTGA</name>
<evidence type="ECO:0000313" key="4">
    <source>
        <dbReference type="Proteomes" id="UP000596742"/>
    </source>
</evidence>
<dbReference type="AlphaFoldDB" id="A0A8B6CW24"/>
<evidence type="ECO:0000256" key="1">
    <source>
        <dbReference type="SAM" id="MobiDB-lite"/>
    </source>
</evidence>
<keyword evidence="4" id="KW-1185">Reference proteome</keyword>
<evidence type="ECO:0000256" key="2">
    <source>
        <dbReference type="SAM" id="Phobius"/>
    </source>
</evidence>
<keyword evidence="2" id="KW-0812">Transmembrane</keyword>
<keyword evidence="2" id="KW-0472">Membrane</keyword>
<feature type="transmembrane region" description="Helical" evidence="2">
    <location>
        <begin position="6"/>
        <end position="26"/>
    </location>
</feature>
<gene>
    <name evidence="3" type="ORF">MGAL_10B043311</name>
</gene>
<dbReference type="EMBL" id="UYJE01002365">
    <property type="protein sequence ID" value="VDI10108.1"/>
    <property type="molecule type" value="Genomic_DNA"/>
</dbReference>
<dbReference type="OrthoDB" id="6145801at2759"/>
<feature type="compositionally biased region" description="Basic residues" evidence="1">
    <location>
        <begin position="84"/>
        <end position="94"/>
    </location>
</feature>
<keyword evidence="2" id="KW-1133">Transmembrane helix</keyword>
<feature type="compositionally biased region" description="Basic and acidic residues" evidence="1">
    <location>
        <begin position="95"/>
        <end position="145"/>
    </location>
</feature>
<protein>
    <submittedName>
        <fullName evidence="3">Uncharacterized protein</fullName>
    </submittedName>
</protein>
<feature type="region of interest" description="Disordered" evidence="1">
    <location>
        <begin position="65"/>
        <end position="145"/>
    </location>
</feature>
<feature type="compositionally biased region" description="Basic and acidic residues" evidence="1">
    <location>
        <begin position="73"/>
        <end position="83"/>
    </location>
</feature>
<sequence length="145" mass="16749">MNTSIVMFTILLIVIIGLPGILVAPIQSSLNNVVEYDQRNQQNITKNSTEIMSKVEITLSTTQSVTDNFSEISRNERQRDKKVSKGSKRNHHISKKDTDRKHHISKKDTDRKHHISKKDTDRTHHISKKDTDRKHHISKKDTDTT</sequence>
<proteinExistence type="predicted"/>
<reference evidence="3" key="1">
    <citation type="submission" date="2018-11" db="EMBL/GenBank/DDBJ databases">
        <authorList>
            <person name="Alioto T."/>
            <person name="Alioto T."/>
        </authorList>
    </citation>
    <scope>NUCLEOTIDE SEQUENCE</scope>
</reference>
<accession>A0A8B6CW24</accession>
<dbReference type="Proteomes" id="UP000596742">
    <property type="component" value="Unassembled WGS sequence"/>
</dbReference>